<dbReference type="InParanoid" id="Q023U1"/>
<dbReference type="InterPro" id="IPR004276">
    <property type="entry name" value="GlycoTrans_28_N"/>
</dbReference>
<organism evidence="3">
    <name type="scientific">Solibacter usitatus (strain Ellin6076)</name>
    <dbReference type="NCBI Taxonomy" id="234267"/>
    <lineage>
        <taxon>Bacteria</taxon>
        <taxon>Pseudomonadati</taxon>
        <taxon>Acidobacteriota</taxon>
        <taxon>Terriglobia</taxon>
        <taxon>Bryobacterales</taxon>
        <taxon>Solibacteraceae</taxon>
        <taxon>Candidatus Solibacter</taxon>
    </lineage>
</organism>
<dbReference type="PANTHER" id="PTHR48050">
    <property type="entry name" value="STEROL 3-BETA-GLUCOSYLTRANSFERASE"/>
    <property type="match status" value="1"/>
</dbReference>
<name>Q023U1_SOLUE</name>
<feature type="domain" description="Erythromycin biosynthesis protein CIII-like C-terminal" evidence="2">
    <location>
        <begin position="295"/>
        <end position="392"/>
    </location>
</feature>
<dbReference type="InterPro" id="IPR002213">
    <property type="entry name" value="UDP_glucos_trans"/>
</dbReference>
<reference evidence="3" key="1">
    <citation type="submission" date="2006-10" db="EMBL/GenBank/DDBJ databases">
        <title>Complete sequence of Solibacter usitatus Ellin6076.</title>
        <authorList>
            <consortium name="US DOE Joint Genome Institute"/>
            <person name="Copeland A."/>
            <person name="Lucas S."/>
            <person name="Lapidus A."/>
            <person name="Barry K."/>
            <person name="Detter J.C."/>
            <person name="Glavina del Rio T."/>
            <person name="Hammon N."/>
            <person name="Israni S."/>
            <person name="Dalin E."/>
            <person name="Tice H."/>
            <person name="Pitluck S."/>
            <person name="Thompson L.S."/>
            <person name="Brettin T."/>
            <person name="Bruce D."/>
            <person name="Han C."/>
            <person name="Tapia R."/>
            <person name="Gilna P."/>
            <person name="Schmutz J."/>
            <person name="Larimer F."/>
            <person name="Land M."/>
            <person name="Hauser L."/>
            <person name="Kyrpides N."/>
            <person name="Mikhailova N."/>
            <person name="Janssen P.H."/>
            <person name="Kuske C.R."/>
            <person name="Richardson P."/>
        </authorList>
    </citation>
    <scope>NUCLEOTIDE SEQUENCE</scope>
    <source>
        <strain evidence="3">Ellin6076</strain>
    </source>
</reference>
<dbReference type="GO" id="GO:0005975">
    <property type="term" value="P:carbohydrate metabolic process"/>
    <property type="evidence" value="ECO:0007669"/>
    <property type="project" value="InterPro"/>
</dbReference>
<gene>
    <name evidence="3" type="ordered locus">Acid_2761</name>
</gene>
<dbReference type="CDD" id="cd03784">
    <property type="entry name" value="GT1_Gtf-like"/>
    <property type="match status" value="1"/>
</dbReference>
<dbReference type="GO" id="GO:0016758">
    <property type="term" value="F:hexosyltransferase activity"/>
    <property type="evidence" value="ECO:0007669"/>
    <property type="project" value="InterPro"/>
</dbReference>
<sequence length="415" mass="44657">MARILFATFGSYGDVHPYMAVGIELRQRGHAVTIATSATYAAKVASEGLAFHAVRPDLSLDNTALLAYVMDTLRGSERVVRHIGAVVRESYEDTLPAARQADLIVTHPITFGAVLVAEKLGLPWVSSVLAPISFLSAWDPPVPAPVPGLIKLRALGPGFMRAVWQLAKFDTRRWLKPVLALRSELALPDRGHPLFEGSHSTGTVLALFSRYLAEPQPDWPPRTVVTGFPFFDRHHEQQAIAPELDRFLSAGPAPVVFTLGSSAVAAAGDFYRDSLKAVETLGVRAVFLTGAYSQGLPAKLPASVIAIPYAPHSEIFPRASAIVHQGGVGTTAQAMRSGRPMLVVPFAHDQFDNGERVRRFGAADVVYRSRYHAATAAAALCRLLHRDAAAAKLGELVRAENGTAKAADAIERALQ</sequence>
<dbReference type="GO" id="GO:0008194">
    <property type="term" value="F:UDP-glycosyltransferase activity"/>
    <property type="evidence" value="ECO:0007669"/>
    <property type="project" value="InterPro"/>
</dbReference>
<dbReference type="Gene3D" id="3.40.50.2000">
    <property type="entry name" value="Glycogen Phosphorylase B"/>
    <property type="match status" value="2"/>
</dbReference>
<dbReference type="STRING" id="234267.Acid_2761"/>
<feature type="domain" description="Glycosyltransferase family 28 N-terminal" evidence="1">
    <location>
        <begin position="4"/>
        <end position="127"/>
    </location>
</feature>
<evidence type="ECO:0000313" key="3">
    <source>
        <dbReference type="EMBL" id="ABJ83749.1"/>
    </source>
</evidence>
<dbReference type="eggNOG" id="COG1819">
    <property type="taxonomic scope" value="Bacteria"/>
</dbReference>
<keyword evidence="3" id="KW-0808">Transferase</keyword>
<protein>
    <submittedName>
        <fullName evidence="3">Glycosyl transferase, family 28</fullName>
    </submittedName>
</protein>
<evidence type="ECO:0000259" key="1">
    <source>
        <dbReference type="Pfam" id="PF03033"/>
    </source>
</evidence>
<dbReference type="EMBL" id="CP000473">
    <property type="protein sequence ID" value="ABJ83749.1"/>
    <property type="molecule type" value="Genomic_DNA"/>
</dbReference>
<dbReference type="KEGG" id="sus:Acid_2761"/>
<dbReference type="Pfam" id="PF03033">
    <property type="entry name" value="Glyco_transf_28"/>
    <property type="match status" value="1"/>
</dbReference>
<proteinExistence type="predicted"/>
<dbReference type="InterPro" id="IPR010610">
    <property type="entry name" value="EryCIII-like_C"/>
</dbReference>
<dbReference type="InterPro" id="IPR050426">
    <property type="entry name" value="Glycosyltransferase_28"/>
</dbReference>
<dbReference type="HOGENOM" id="CLU_000537_8_0_0"/>
<dbReference type="PANTHER" id="PTHR48050:SF13">
    <property type="entry name" value="STEROL 3-BETA-GLUCOSYLTRANSFERASE UGT80A2"/>
    <property type="match status" value="1"/>
</dbReference>
<dbReference type="AlphaFoldDB" id="Q023U1"/>
<evidence type="ECO:0000259" key="2">
    <source>
        <dbReference type="Pfam" id="PF06722"/>
    </source>
</evidence>
<dbReference type="GO" id="GO:0033072">
    <property type="term" value="P:vancomycin biosynthetic process"/>
    <property type="evidence" value="ECO:0007669"/>
    <property type="project" value="UniProtKB-ARBA"/>
</dbReference>
<dbReference type="CAZy" id="GT1">
    <property type="family name" value="Glycosyltransferase Family 1"/>
</dbReference>
<dbReference type="Pfam" id="PF06722">
    <property type="entry name" value="EryCIII-like_C"/>
    <property type="match status" value="1"/>
</dbReference>
<dbReference type="SUPFAM" id="SSF53756">
    <property type="entry name" value="UDP-Glycosyltransferase/glycogen phosphorylase"/>
    <property type="match status" value="1"/>
</dbReference>
<accession>Q023U1</accession>